<dbReference type="GO" id="GO:0006952">
    <property type="term" value="P:defense response"/>
    <property type="evidence" value="ECO:0007669"/>
    <property type="project" value="UniProtKB-KW"/>
</dbReference>
<dbReference type="PANTHER" id="PTHR11017:SF340">
    <property type="entry name" value="NB-ARC-RELATED"/>
    <property type="match status" value="1"/>
</dbReference>
<dbReference type="PROSITE" id="PS50104">
    <property type="entry name" value="TIR"/>
    <property type="match status" value="1"/>
</dbReference>
<keyword evidence="2" id="KW-0677">Repeat</keyword>
<dbReference type="SUPFAM" id="SSF52540">
    <property type="entry name" value="P-loop containing nucleoside triphosphate hydrolases"/>
    <property type="match status" value="1"/>
</dbReference>
<dbReference type="InterPro" id="IPR058192">
    <property type="entry name" value="WHD_ROQ1-like"/>
</dbReference>
<proteinExistence type="predicted"/>
<dbReference type="Gene3D" id="3.40.50.10140">
    <property type="entry name" value="Toll/interleukin-1 receptor homology (TIR) domain"/>
    <property type="match status" value="1"/>
</dbReference>
<gene>
    <name evidence="5" type="ORF">SSX86_010128</name>
</gene>
<dbReference type="InterPro" id="IPR035897">
    <property type="entry name" value="Toll_tir_struct_dom_sf"/>
</dbReference>
<name>A0AAP0H264_9ASTR</name>
<evidence type="ECO:0000256" key="1">
    <source>
        <dbReference type="ARBA" id="ARBA00022614"/>
    </source>
</evidence>
<dbReference type="SUPFAM" id="SSF52200">
    <property type="entry name" value="Toll/Interleukin receptor TIR domain"/>
    <property type="match status" value="1"/>
</dbReference>
<keyword evidence="1" id="KW-0433">Leucine-rich repeat</keyword>
<dbReference type="InterPro" id="IPR036390">
    <property type="entry name" value="WH_DNA-bd_sf"/>
</dbReference>
<keyword evidence="3" id="KW-0611">Plant defense</keyword>
<accession>A0AAP0H264</accession>
<dbReference type="AlphaFoldDB" id="A0AAP0H264"/>
<dbReference type="InterPro" id="IPR042197">
    <property type="entry name" value="Apaf_helical"/>
</dbReference>
<evidence type="ECO:0000313" key="6">
    <source>
        <dbReference type="Proteomes" id="UP001408789"/>
    </source>
</evidence>
<dbReference type="Gene3D" id="1.10.8.430">
    <property type="entry name" value="Helical domain of apoptotic protease-activating factors"/>
    <property type="match status" value="1"/>
</dbReference>
<feature type="domain" description="TIR" evidence="4">
    <location>
        <begin position="31"/>
        <end position="185"/>
    </location>
</feature>
<dbReference type="EMBL" id="JBCNJP010000012">
    <property type="protein sequence ID" value="KAK9069734.1"/>
    <property type="molecule type" value="Genomic_DNA"/>
</dbReference>
<evidence type="ECO:0000256" key="3">
    <source>
        <dbReference type="ARBA" id="ARBA00022821"/>
    </source>
</evidence>
<sequence length="828" mass="95671">MIANEEESRICKFLTDDDVSSDGLLYLPSESVVDGLINHMNGDLKKKFLKENKELEVVLHNKLYGITSNVTLEYHEQSKYDKRPEYVLKNFDSVVNTYVLKTGYFVEFEPRVGSYWCLEELAYIMKCRDQRGLIVMPIFLNVDPSEVRNQKTKFREAFAKQEAENATKAELWRKTLVWQMLLRIFFFEEAENATKAELWGKALVEHLPNLKVLELKFMEKLTSTPDFDGLPRLQKLTLGYCDELEEIHPSFGNHLSLEHHAYDEEHPIEDYDTLSLNAISYAARLPLTLKVLGSFLYDKDKKGWMSTLARLKDIPEMETMEKLKISYDGLNVVEKELFLDIACFFKGKHTYEAMEIFEACDFHPEIGIEVLRQKSLVTIVDDRLSGSTFDMHDLVEEMGHYIIRGKHPKNPRKHSRAWKHEEIKNMCLEDAITENYKIEALTYDGYSDDDSSRLIKTVSNMKKLRWLSMATLYKDCDEGPTLSNDLRYIKWDGYPARSPFSDSFQPMKLVVLKLSFSMQKDLWQGCKHLPHLKVLELRYMKKLTSTPSFDGLPCLQKLTLFCCDELEEIHPSLGDHTSLEYLCVSGCRNLLELPDLPSSLAILEAEYCYSLSTIVDAQKNCKLLCQVSLIRGAIINDGGKLLQSMLEGKAIENGCLILQLEGVEVAKEFRLHLVRERRCRLELPENWCNDFSGFLMCAVFTDYQSNCVRISMYGLDTKDDVMWEESDSESQDDVIWEEPHCDDYTSTWTWVGYVSFDSLRVTTWWDQTHKVLSFNTENKHCSGFGVRLVGKTSKIGLRKKPTAEYTPMFKIKDDSVTGLVIALSFYGK</sequence>
<dbReference type="Gene3D" id="3.80.10.10">
    <property type="entry name" value="Ribonuclease Inhibitor"/>
    <property type="match status" value="1"/>
</dbReference>
<dbReference type="InterPro" id="IPR027417">
    <property type="entry name" value="P-loop_NTPase"/>
</dbReference>
<dbReference type="Pfam" id="PF23282">
    <property type="entry name" value="WHD_ROQ1"/>
    <property type="match status" value="1"/>
</dbReference>
<dbReference type="Pfam" id="PF01582">
    <property type="entry name" value="TIR"/>
    <property type="match status" value="1"/>
</dbReference>
<evidence type="ECO:0000313" key="5">
    <source>
        <dbReference type="EMBL" id="KAK9069734.1"/>
    </source>
</evidence>
<dbReference type="Proteomes" id="UP001408789">
    <property type="component" value="Unassembled WGS sequence"/>
</dbReference>
<dbReference type="SUPFAM" id="SSF46785">
    <property type="entry name" value="Winged helix' DNA-binding domain"/>
    <property type="match status" value="1"/>
</dbReference>
<dbReference type="InterPro" id="IPR044974">
    <property type="entry name" value="Disease_R_plants"/>
</dbReference>
<organism evidence="5 6">
    <name type="scientific">Deinandra increscens subsp. villosa</name>
    <dbReference type="NCBI Taxonomy" id="3103831"/>
    <lineage>
        <taxon>Eukaryota</taxon>
        <taxon>Viridiplantae</taxon>
        <taxon>Streptophyta</taxon>
        <taxon>Embryophyta</taxon>
        <taxon>Tracheophyta</taxon>
        <taxon>Spermatophyta</taxon>
        <taxon>Magnoliopsida</taxon>
        <taxon>eudicotyledons</taxon>
        <taxon>Gunneridae</taxon>
        <taxon>Pentapetalae</taxon>
        <taxon>asterids</taxon>
        <taxon>campanulids</taxon>
        <taxon>Asterales</taxon>
        <taxon>Asteraceae</taxon>
        <taxon>Asteroideae</taxon>
        <taxon>Heliantheae alliance</taxon>
        <taxon>Madieae</taxon>
        <taxon>Madiinae</taxon>
        <taxon>Deinandra</taxon>
    </lineage>
</organism>
<reference evidence="5 6" key="1">
    <citation type="submission" date="2024-04" db="EMBL/GenBank/DDBJ databases">
        <title>The reference genome of an endangered Asteraceae, Deinandra increscens subsp. villosa, native to the Central Coast of California.</title>
        <authorList>
            <person name="Guilliams M."/>
            <person name="Hasenstab-Lehman K."/>
            <person name="Meyer R."/>
            <person name="Mcevoy S."/>
        </authorList>
    </citation>
    <scope>NUCLEOTIDE SEQUENCE [LARGE SCALE GENOMIC DNA]</scope>
    <source>
        <tissue evidence="5">Leaf</tissue>
    </source>
</reference>
<evidence type="ECO:0000259" key="4">
    <source>
        <dbReference type="PROSITE" id="PS50104"/>
    </source>
</evidence>
<dbReference type="InterPro" id="IPR000157">
    <property type="entry name" value="TIR_dom"/>
</dbReference>
<evidence type="ECO:0000256" key="2">
    <source>
        <dbReference type="ARBA" id="ARBA00022737"/>
    </source>
</evidence>
<protein>
    <recommendedName>
        <fullName evidence="4">TIR domain-containing protein</fullName>
    </recommendedName>
</protein>
<dbReference type="SUPFAM" id="SSF52058">
    <property type="entry name" value="L domain-like"/>
    <property type="match status" value="2"/>
</dbReference>
<keyword evidence="6" id="KW-1185">Reference proteome</keyword>
<dbReference type="GO" id="GO:0007165">
    <property type="term" value="P:signal transduction"/>
    <property type="evidence" value="ECO:0007669"/>
    <property type="project" value="InterPro"/>
</dbReference>
<dbReference type="InterPro" id="IPR032675">
    <property type="entry name" value="LRR_dom_sf"/>
</dbReference>
<dbReference type="PANTHER" id="PTHR11017">
    <property type="entry name" value="LEUCINE-RICH REPEAT-CONTAINING PROTEIN"/>
    <property type="match status" value="1"/>
</dbReference>
<comment type="caution">
    <text evidence="5">The sequence shown here is derived from an EMBL/GenBank/DDBJ whole genome shotgun (WGS) entry which is preliminary data.</text>
</comment>